<protein>
    <submittedName>
        <fullName evidence="3">Uncharacterized protein</fullName>
    </submittedName>
</protein>
<feature type="region of interest" description="Disordered" evidence="1">
    <location>
        <begin position="874"/>
        <end position="937"/>
    </location>
</feature>
<proteinExistence type="predicted"/>
<dbReference type="PATRIC" id="fig|320483.3.peg.599"/>
<evidence type="ECO:0000256" key="2">
    <source>
        <dbReference type="SAM" id="Phobius"/>
    </source>
</evidence>
<organism evidence="3 4">
    <name type="scientific">Anaplasma marginale (strain Florida)</name>
    <dbReference type="NCBI Taxonomy" id="320483"/>
    <lineage>
        <taxon>Bacteria</taxon>
        <taxon>Pseudomonadati</taxon>
        <taxon>Pseudomonadota</taxon>
        <taxon>Alphaproteobacteria</taxon>
        <taxon>Rickettsiales</taxon>
        <taxon>Anaplasmataceae</taxon>
        <taxon>Anaplasma</taxon>
    </lineage>
</organism>
<reference evidence="3 4" key="1">
    <citation type="journal article" date="2009" name="BMC Genomics">
        <title>Conservation in the face of diversity: multistrain analysis of an intracellular bacterium.</title>
        <authorList>
            <person name="Dark M.J."/>
            <person name="Herndon D.R."/>
            <person name="Kappmeyer L.S."/>
            <person name="Gonzales M.P."/>
            <person name="Nordeen E."/>
            <person name="Palmer G.H."/>
            <person name="Knowles D.P. Jr."/>
            <person name="Brayton K.A."/>
        </authorList>
    </citation>
    <scope>NUCLEOTIDE SEQUENCE [LARGE SCALE GENOMIC DNA]</scope>
    <source>
        <strain evidence="3 4">Florida</strain>
    </source>
</reference>
<feature type="compositionally biased region" description="Basic and acidic residues" evidence="1">
    <location>
        <begin position="891"/>
        <end position="908"/>
    </location>
</feature>
<evidence type="ECO:0000256" key="1">
    <source>
        <dbReference type="SAM" id="MobiDB-lite"/>
    </source>
</evidence>
<dbReference type="AlphaFoldDB" id="B9KIQ9"/>
<gene>
    <name evidence="3" type="ordered locus">AMF_518</name>
</gene>
<accession>B9KIQ9</accession>
<feature type="region of interest" description="Disordered" evidence="1">
    <location>
        <begin position="956"/>
        <end position="982"/>
    </location>
</feature>
<keyword evidence="2" id="KW-0812">Transmembrane</keyword>
<feature type="compositionally biased region" description="Polar residues" evidence="1">
    <location>
        <begin position="964"/>
        <end position="973"/>
    </location>
</feature>
<dbReference type="EMBL" id="CP001079">
    <property type="protein sequence ID" value="ACM49371.1"/>
    <property type="molecule type" value="Genomic_DNA"/>
</dbReference>
<feature type="transmembrane region" description="Helical" evidence="2">
    <location>
        <begin position="494"/>
        <end position="519"/>
    </location>
</feature>
<keyword evidence="2" id="KW-1133">Transmembrane helix</keyword>
<dbReference type="HOGENOM" id="CLU_295221_0_0_5"/>
<evidence type="ECO:0000313" key="3">
    <source>
        <dbReference type="EMBL" id="ACM49371.1"/>
    </source>
</evidence>
<feature type="transmembrane region" description="Helical" evidence="2">
    <location>
        <begin position="525"/>
        <end position="546"/>
    </location>
</feature>
<dbReference type="GeneID" id="7398135"/>
<dbReference type="Proteomes" id="UP000007307">
    <property type="component" value="Chromosome"/>
</dbReference>
<keyword evidence="4" id="KW-1185">Reference proteome</keyword>
<evidence type="ECO:0000313" key="4">
    <source>
        <dbReference type="Proteomes" id="UP000007307"/>
    </source>
</evidence>
<dbReference type="KEGG" id="amf:AMF_518"/>
<keyword evidence="2" id="KW-0472">Membrane</keyword>
<sequence length="1010" mass="111399">MSELFLSFCSGPGGTSRCTKLRDVLAANPGMQRNLLAVIGLTENGVLKIGRDHEFSGCRIRFAPPDSNSQGMEEPFFTLDTDLDSELSKSLARLTPDSVLLTGASIQDAQLKARVSVIVSNAESVQSLFSFIVHIIDSGIVLQNEGQRSRAGGAKKRSSLMYRLFGIGSGHADNERSVLTSVFECYLDYYIERALSFIHAGGYDSNGDSAWAIDPRFLHATLDGRALLHDEITTGILSRLHRGQEFISPTWSSQARHRAMLLSAVLRAINELPQNVKDEVRRDSSTKQRSSINFLCACGIAIYTSEGHYVSSQKSDIRIRNLLHALITTDPARYDEAAGMLALSCLKSEGKKYNKKLVQYLMNDARFASVYHRYDIDCAEARDLLLKLKSKYQRVCDLVHSCGGQPPSFPKFCTCSFFESLLPALERCGGFQLTLPIQLDSSISSVRMHRGTAFGQYTPTISGLGHGGADLLYQSQGADYESTSKFDDVRVRKALIRAAAAFVVAVVILGIAAALYFAGVISAQVMLAIGITVGVGFVLSMVGVALSYKRSGYGLDVVGHRGTPMLTLCMNIRDRSLFNDACEQESISRFGIADGKLCMEGRPIPKDKYVAHVLGAEDEVPHGMCVLFCMHATRDDGDLELIRTVSNKAAWPEGSTTNVSFTECPYMGMDDCNVHCSASGQWSSRAGHMMLMKTLAKSGRVNLLLSYLDAYVDFMCPDDGRNAIDPKFRTSKQWKLLCRDHAEHDIIAAIYEYCSMHIDGRRKACLEYIIALLQVHDVSKTPGRKSHSGVLSKLQHKYLDKYASNLHRLVNGPEFPFSEDIYRLALAEESGVTFDPDNWFLSQTVPVRFTRFMCADDRTLTYPQGNFRAAEAEVEQQVAQQEDSEPMVSEDGVHEEPQDLRLDAERGATGRRRPNVMDSELDDDVLSPIGAGTDMGNGFLEYEETEIYPDMRYAPEKDEDQVVSAPQQQQKNSGPRGKIPARCGVEHAGKIHINSYQQQGGAQGLRAGGG</sequence>
<name>B9KIQ9_ANAMF</name>
<dbReference type="RefSeq" id="WP_012658984.1">
    <property type="nucleotide sequence ID" value="NC_012026.1"/>
</dbReference>